<dbReference type="SUPFAM" id="SSF88659">
    <property type="entry name" value="Sigma3 and sigma4 domains of RNA polymerase sigma factors"/>
    <property type="match status" value="1"/>
</dbReference>
<dbReference type="Proteomes" id="UP000445000">
    <property type="component" value="Unassembled WGS sequence"/>
</dbReference>
<dbReference type="AlphaFoldDB" id="A0A829YA43"/>
<dbReference type="GO" id="GO:0016987">
    <property type="term" value="F:sigma factor activity"/>
    <property type="evidence" value="ECO:0007669"/>
    <property type="project" value="UniProtKB-KW"/>
</dbReference>
<keyword evidence="2" id="KW-0805">Transcription regulation</keyword>
<dbReference type="Pfam" id="PF07638">
    <property type="entry name" value="Sigma70_ECF"/>
    <property type="match status" value="1"/>
</dbReference>
<evidence type="ECO:0000256" key="3">
    <source>
        <dbReference type="ARBA" id="ARBA00023082"/>
    </source>
</evidence>
<comment type="similarity">
    <text evidence="1">Belongs to the sigma-70 factor family. ECF subfamily.</text>
</comment>
<keyword evidence="7" id="KW-1185">Reference proteome</keyword>
<gene>
    <name evidence="6" type="ORF">GCM10011487_22140</name>
</gene>
<evidence type="ECO:0000256" key="1">
    <source>
        <dbReference type="ARBA" id="ARBA00010641"/>
    </source>
</evidence>
<dbReference type="GO" id="GO:0006352">
    <property type="term" value="P:DNA-templated transcription initiation"/>
    <property type="evidence" value="ECO:0007669"/>
    <property type="project" value="InterPro"/>
</dbReference>
<reference evidence="7" key="1">
    <citation type="submission" date="2020-01" db="EMBL/GenBank/DDBJ databases">
        <title>'Steroidobacter agaridevorans' sp. nov., agar-degrading bacteria isolated from rhizosphere soils.</title>
        <authorList>
            <person name="Ikenaga M."/>
            <person name="Kataoka M."/>
            <person name="Murouchi A."/>
            <person name="Katsuragi S."/>
            <person name="Sakai M."/>
        </authorList>
    </citation>
    <scope>NUCLEOTIDE SEQUENCE [LARGE SCALE GENOMIC DNA]</scope>
    <source>
        <strain evidence="7">YU21-B</strain>
    </source>
</reference>
<dbReference type="NCBIfam" id="TIGR02999">
    <property type="entry name" value="Sig-70_X6"/>
    <property type="match status" value="1"/>
</dbReference>
<keyword evidence="3" id="KW-0731">Sigma factor</keyword>
<dbReference type="InterPro" id="IPR039425">
    <property type="entry name" value="RNA_pol_sigma-70-like"/>
</dbReference>
<feature type="domain" description="RNA polymerase sigma-70 ECF-like HTH" evidence="5">
    <location>
        <begin position="11"/>
        <end position="209"/>
    </location>
</feature>
<evidence type="ECO:0000259" key="5">
    <source>
        <dbReference type="Pfam" id="PF07638"/>
    </source>
</evidence>
<evidence type="ECO:0000313" key="7">
    <source>
        <dbReference type="Proteomes" id="UP000445000"/>
    </source>
</evidence>
<dbReference type="InterPro" id="IPR053812">
    <property type="entry name" value="HTH_Sigma70_ECF-like"/>
</dbReference>
<dbReference type="EMBL" id="BLJN01000002">
    <property type="protein sequence ID" value="GFE80214.1"/>
    <property type="molecule type" value="Genomic_DNA"/>
</dbReference>
<dbReference type="InterPro" id="IPR013325">
    <property type="entry name" value="RNA_pol_sigma_r2"/>
</dbReference>
<dbReference type="PANTHER" id="PTHR43133">
    <property type="entry name" value="RNA POLYMERASE ECF-TYPE SIGMA FACTO"/>
    <property type="match status" value="1"/>
</dbReference>
<sequence length="213" mass="24607">MKPINDLNAQPLTQLLVEWRNGDQRALSQLTAVLYEDLRRMAERYLRRERPDHTIQRTALVHEAFVRLLGQQATHWRDRSHFFALASKLMRGILVDHARARFADKRGGGRPALSLDALVQQRPEEEGVSWHMTTPTALQHLDTHTEEDVSAIDEALSRLERIDPRQAQIVEMRYFGGLTIEQTAQVMGISDATVKREWMHARAWLRCELGKIL</sequence>
<name>A0A829YA43_9GAMM</name>
<organism evidence="6 7">
    <name type="scientific">Steroidobacter agaridevorans</name>
    <dbReference type="NCBI Taxonomy" id="2695856"/>
    <lineage>
        <taxon>Bacteria</taxon>
        <taxon>Pseudomonadati</taxon>
        <taxon>Pseudomonadota</taxon>
        <taxon>Gammaproteobacteria</taxon>
        <taxon>Steroidobacterales</taxon>
        <taxon>Steroidobacteraceae</taxon>
        <taxon>Steroidobacter</taxon>
    </lineage>
</organism>
<dbReference type="Gene3D" id="1.10.1740.10">
    <property type="match status" value="1"/>
</dbReference>
<dbReference type="InterPro" id="IPR013324">
    <property type="entry name" value="RNA_pol_sigma_r3/r4-like"/>
</dbReference>
<protein>
    <submittedName>
        <fullName evidence="6">DNA-directed RNA polymerase sigma-70 factor</fullName>
    </submittedName>
</protein>
<dbReference type="RefSeq" id="WP_161811927.1">
    <property type="nucleotide sequence ID" value="NZ_BLJN01000002.1"/>
</dbReference>
<dbReference type="InterPro" id="IPR014284">
    <property type="entry name" value="RNA_pol_sigma-70_dom"/>
</dbReference>
<proteinExistence type="inferred from homology"/>
<dbReference type="GO" id="GO:0000428">
    <property type="term" value="C:DNA-directed RNA polymerase complex"/>
    <property type="evidence" value="ECO:0007669"/>
    <property type="project" value="UniProtKB-KW"/>
</dbReference>
<dbReference type="SUPFAM" id="SSF88946">
    <property type="entry name" value="Sigma2 domain of RNA polymerase sigma factors"/>
    <property type="match status" value="1"/>
</dbReference>
<evidence type="ECO:0000313" key="6">
    <source>
        <dbReference type="EMBL" id="GFE80214.1"/>
    </source>
</evidence>
<dbReference type="Gene3D" id="1.10.10.10">
    <property type="entry name" value="Winged helix-like DNA-binding domain superfamily/Winged helix DNA-binding domain"/>
    <property type="match status" value="1"/>
</dbReference>
<dbReference type="InterPro" id="IPR036388">
    <property type="entry name" value="WH-like_DNA-bd_sf"/>
</dbReference>
<accession>A0A829YA43</accession>
<keyword evidence="6" id="KW-0240">DNA-directed RNA polymerase</keyword>
<comment type="caution">
    <text evidence="6">The sequence shown here is derived from an EMBL/GenBank/DDBJ whole genome shotgun (WGS) entry which is preliminary data.</text>
</comment>
<dbReference type="NCBIfam" id="TIGR02937">
    <property type="entry name" value="sigma70-ECF"/>
    <property type="match status" value="1"/>
</dbReference>
<dbReference type="CDD" id="cd06171">
    <property type="entry name" value="Sigma70_r4"/>
    <property type="match status" value="1"/>
</dbReference>
<dbReference type="PANTHER" id="PTHR43133:SF39">
    <property type="entry name" value="SIMILAR TO RNA POLYMERASE SIGMA-E FACTOR"/>
    <property type="match status" value="1"/>
</dbReference>
<keyword evidence="4" id="KW-0804">Transcription</keyword>
<evidence type="ECO:0000256" key="2">
    <source>
        <dbReference type="ARBA" id="ARBA00023015"/>
    </source>
</evidence>
<dbReference type="InterPro" id="IPR011517">
    <property type="entry name" value="RNA_pol_sigma70_ECF-like"/>
</dbReference>
<evidence type="ECO:0000256" key="4">
    <source>
        <dbReference type="ARBA" id="ARBA00023163"/>
    </source>
</evidence>